<dbReference type="EMBL" id="JABMIG020000006">
    <property type="protein sequence ID" value="KAL3804718.1"/>
    <property type="molecule type" value="Genomic_DNA"/>
</dbReference>
<dbReference type="Proteomes" id="UP001516023">
    <property type="component" value="Unassembled WGS sequence"/>
</dbReference>
<evidence type="ECO:0008006" key="3">
    <source>
        <dbReference type="Google" id="ProtNLM"/>
    </source>
</evidence>
<comment type="caution">
    <text evidence="1">The sequence shown here is derived from an EMBL/GenBank/DDBJ whole genome shotgun (WGS) entry which is preliminary data.</text>
</comment>
<gene>
    <name evidence="1" type="ORF">HJC23_008533</name>
</gene>
<dbReference type="AlphaFoldDB" id="A0ABD3QWY6"/>
<accession>A0ABD3QWY6</accession>
<name>A0ABD3QWY6_9STRA</name>
<proteinExistence type="predicted"/>
<reference evidence="1 2" key="1">
    <citation type="journal article" date="2020" name="G3 (Bethesda)">
        <title>Improved Reference Genome for Cyclotella cryptica CCMP332, a Model for Cell Wall Morphogenesis, Salinity Adaptation, and Lipid Production in Diatoms (Bacillariophyta).</title>
        <authorList>
            <person name="Roberts W.R."/>
            <person name="Downey K.M."/>
            <person name="Ruck E.C."/>
            <person name="Traller J.C."/>
            <person name="Alverson A.J."/>
        </authorList>
    </citation>
    <scope>NUCLEOTIDE SEQUENCE [LARGE SCALE GENOMIC DNA]</scope>
    <source>
        <strain evidence="1 2">CCMP332</strain>
    </source>
</reference>
<sequence length="286" mass="31081">MTNIGNNTPHATTDDLEYTQSSLTSCPPLIGLQAYGICCPFLETEEEHDARTCIRNLQSYPITWYRKKLLRDVAKDVAKDVKKANRQAGNFIDGIVANVDKLLGGSKRGANDEAGSIPITYVGVPATLSVIDTEEHGPILRVQAVEDDSDGVHRREQHSGGKVDNELPSKVIPLSAIDTICTGWSLINDPTAGGIKLFGFPPSNSMFGGSGEELLRFDTLGGGGNVMSDTLFPVKAEEPNKYSDKVICQLRSLVDWNRRRIANDVKRGRVSVAQTSATSYVTKSDI</sequence>
<evidence type="ECO:0000313" key="1">
    <source>
        <dbReference type="EMBL" id="KAL3804718.1"/>
    </source>
</evidence>
<keyword evidence="2" id="KW-1185">Reference proteome</keyword>
<evidence type="ECO:0000313" key="2">
    <source>
        <dbReference type="Proteomes" id="UP001516023"/>
    </source>
</evidence>
<protein>
    <recommendedName>
        <fullName evidence="3">MAK10-like protein</fullName>
    </recommendedName>
</protein>
<organism evidence="1 2">
    <name type="scientific">Cyclotella cryptica</name>
    <dbReference type="NCBI Taxonomy" id="29204"/>
    <lineage>
        <taxon>Eukaryota</taxon>
        <taxon>Sar</taxon>
        <taxon>Stramenopiles</taxon>
        <taxon>Ochrophyta</taxon>
        <taxon>Bacillariophyta</taxon>
        <taxon>Coscinodiscophyceae</taxon>
        <taxon>Thalassiosirophycidae</taxon>
        <taxon>Stephanodiscales</taxon>
        <taxon>Stephanodiscaceae</taxon>
        <taxon>Cyclotella</taxon>
    </lineage>
</organism>